<evidence type="ECO:0000313" key="12">
    <source>
        <dbReference type="EMBL" id="MCM2674195.1"/>
    </source>
</evidence>
<evidence type="ECO:0000256" key="2">
    <source>
        <dbReference type="ARBA" id="ARBA00004236"/>
    </source>
</evidence>
<dbReference type="RefSeq" id="WP_251603374.1">
    <property type="nucleotide sequence ID" value="NZ_JAMQJY010000001.1"/>
</dbReference>
<evidence type="ECO:0000256" key="4">
    <source>
        <dbReference type="ARBA" id="ARBA00004991"/>
    </source>
</evidence>
<evidence type="ECO:0000313" key="13">
    <source>
        <dbReference type="Proteomes" id="UP001203665"/>
    </source>
</evidence>
<dbReference type="EMBL" id="JAMQJY010000001">
    <property type="protein sequence ID" value="MCM2674195.1"/>
    <property type="molecule type" value="Genomic_DNA"/>
</dbReference>
<evidence type="ECO:0000256" key="3">
    <source>
        <dbReference type="ARBA" id="ARBA00004760"/>
    </source>
</evidence>
<comment type="caution">
    <text evidence="12">The sequence shown here is derived from an EMBL/GenBank/DDBJ whole genome shotgun (WGS) entry which is preliminary data.</text>
</comment>
<evidence type="ECO:0000256" key="9">
    <source>
        <dbReference type="ARBA" id="ARBA00022989"/>
    </source>
</evidence>
<keyword evidence="6" id="KW-0328">Glycosyltransferase</keyword>
<feature type="transmembrane region" description="Helical" evidence="11">
    <location>
        <begin position="236"/>
        <end position="257"/>
    </location>
</feature>
<evidence type="ECO:0000256" key="8">
    <source>
        <dbReference type="ARBA" id="ARBA00022692"/>
    </source>
</evidence>
<comment type="subcellular location">
    <subcellularLocation>
        <location evidence="2">Cell membrane</location>
    </subcellularLocation>
    <subcellularLocation>
        <location evidence="1">Membrane</location>
        <topology evidence="1">Multi-pass membrane protein</topology>
    </subcellularLocation>
</comment>
<evidence type="ECO:0000256" key="1">
    <source>
        <dbReference type="ARBA" id="ARBA00004141"/>
    </source>
</evidence>
<protein>
    <submittedName>
        <fullName evidence="12">Glycosyltransferase family 2 protein</fullName>
    </submittedName>
</protein>
<name>A0ABT0XE67_9BACI</name>
<keyword evidence="9 11" id="KW-1133">Transmembrane helix</keyword>
<evidence type="ECO:0000256" key="7">
    <source>
        <dbReference type="ARBA" id="ARBA00022679"/>
    </source>
</evidence>
<proteinExistence type="predicted"/>
<keyword evidence="13" id="KW-1185">Reference proteome</keyword>
<dbReference type="Pfam" id="PF13506">
    <property type="entry name" value="Glyco_transf_21"/>
    <property type="match status" value="1"/>
</dbReference>
<dbReference type="SUPFAM" id="SSF53448">
    <property type="entry name" value="Nucleotide-diphospho-sugar transferases"/>
    <property type="match status" value="1"/>
</dbReference>
<comment type="pathway">
    <text evidence="3">Lipid metabolism; sphingolipid metabolism.</text>
</comment>
<feature type="transmembrane region" description="Helical" evidence="11">
    <location>
        <begin position="208"/>
        <end position="224"/>
    </location>
</feature>
<comment type="pathway">
    <text evidence="4">Sphingolipid metabolism.</text>
</comment>
<keyword evidence="7" id="KW-0808">Transferase</keyword>
<dbReference type="PANTHER" id="PTHR43646">
    <property type="entry name" value="GLYCOSYLTRANSFERASE"/>
    <property type="match status" value="1"/>
</dbReference>
<dbReference type="InterPro" id="IPR029044">
    <property type="entry name" value="Nucleotide-diphossugar_trans"/>
</dbReference>
<dbReference type="InterPro" id="IPR025993">
    <property type="entry name" value="Ceramide_glucosylTrfase"/>
</dbReference>
<dbReference type="PANTHER" id="PTHR43646:SF2">
    <property type="entry name" value="GLYCOSYLTRANSFERASE 2-LIKE DOMAIN-CONTAINING PROTEIN"/>
    <property type="match status" value="1"/>
</dbReference>
<gene>
    <name evidence="12" type="ORF">NDM98_00775</name>
</gene>
<keyword evidence="8 11" id="KW-0812">Transmembrane</keyword>
<keyword evidence="5" id="KW-1003">Cell membrane</keyword>
<dbReference type="Proteomes" id="UP001203665">
    <property type="component" value="Unassembled WGS sequence"/>
</dbReference>
<feature type="transmembrane region" description="Helical" evidence="11">
    <location>
        <begin position="63"/>
        <end position="83"/>
    </location>
</feature>
<organism evidence="12 13">
    <name type="scientific">Alkalicoccobacillus plakortidis</name>
    <dbReference type="NCBI Taxonomy" id="444060"/>
    <lineage>
        <taxon>Bacteria</taxon>
        <taxon>Bacillati</taxon>
        <taxon>Bacillota</taxon>
        <taxon>Bacilli</taxon>
        <taxon>Bacillales</taxon>
        <taxon>Bacillaceae</taxon>
        <taxon>Alkalicoccobacillus</taxon>
    </lineage>
</organism>
<dbReference type="CDD" id="cd00761">
    <property type="entry name" value="Glyco_tranf_GTA_type"/>
    <property type="match status" value="1"/>
</dbReference>
<accession>A0ABT0XE67</accession>
<evidence type="ECO:0000256" key="5">
    <source>
        <dbReference type="ARBA" id="ARBA00022475"/>
    </source>
</evidence>
<evidence type="ECO:0000256" key="10">
    <source>
        <dbReference type="ARBA" id="ARBA00023136"/>
    </source>
</evidence>
<reference evidence="12" key="1">
    <citation type="submission" date="2022-06" db="EMBL/GenBank/DDBJ databases">
        <title>Alkalicoccobacillus porphyridii sp. nov., isolated from a marine red alga, Porphyridium purpureum and reclassification of Shouchella plakortidis and Shouchella gibsonii as Alkalicoccobacillus plakortidis comb. nov. and Alkalicoccobacillus gibsonii comb. nov.</title>
        <authorList>
            <person name="Kim K.H."/>
            <person name="Lee J.K."/>
            <person name="Han D.M."/>
            <person name="Baek J.H."/>
            <person name="Jeon C.O."/>
        </authorList>
    </citation>
    <scope>NUCLEOTIDE SEQUENCE</scope>
    <source>
        <strain evidence="12">DSM 19153</strain>
    </source>
</reference>
<keyword evidence="10 11" id="KW-0472">Membrane</keyword>
<sequence length="270" mass="30690">MESHSQKAWVGKVYACHQLSQQASGEYLLFLDADVRLEPNTIELSLELLDKKRVGLLSGFPKFPVDGFLASLLVPMQHVLIYLHLPLYLANYTTYAAASAAHGSFMFFDSKIYRSFGGHQAVKSSLVEDVHLTRAVKQSGERTCLANMTSHATCYMYHSNREVWNGFSKNAFPGIGRSFLLAVIVISFYSLAFVLPLLLLWFAFTLHWLWALPLVISLMIRLLIDWLSNQKIWIGLFMPFSALSFIIILIRSMYLSLNKSGFTWKGRTYS</sequence>
<dbReference type="Gene3D" id="3.90.550.10">
    <property type="entry name" value="Spore Coat Polysaccharide Biosynthesis Protein SpsA, Chain A"/>
    <property type="match status" value="1"/>
</dbReference>
<evidence type="ECO:0000256" key="6">
    <source>
        <dbReference type="ARBA" id="ARBA00022676"/>
    </source>
</evidence>
<feature type="transmembrane region" description="Helical" evidence="11">
    <location>
        <begin position="179"/>
        <end position="202"/>
    </location>
</feature>
<evidence type="ECO:0000256" key="11">
    <source>
        <dbReference type="SAM" id="Phobius"/>
    </source>
</evidence>